<protein>
    <recommendedName>
        <fullName evidence="4">Cyanovirin-N domain-containing protein</fullName>
    </recommendedName>
</protein>
<dbReference type="Proteomes" id="UP000235388">
    <property type="component" value="Unassembled WGS sequence"/>
</dbReference>
<organism evidence="2 3">
    <name type="scientific">Puccinia coronata f. sp. avenae</name>
    <dbReference type="NCBI Taxonomy" id="200324"/>
    <lineage>
        <taxon>Eukaryota</taxon>
        <taxon>Fungi</taxon>
        <taxon>Dikarya</taxon>
        <taxon>Basidiomycota</taxon>
        <taxon>Pucciniomycotina</taxon>
        <taxon>Pucciniomycetes</taxon>
        <taxon>Pucciniales</taxon>
        <taxon>Pucciniaceae</taxon>
        <taxon>Puccinia</taxon>
    </lineage>
</organism>
<evidence type="ECO:0000256" key="1">
    <source>
        <dbReference type="SAM" id="SignalP"/>
    </source>
</evidence>
<keyword evidence="3" id="KW-1185">Reference proteome</keyword>
<name>A0A2N5TKL2_9BASI</name>
<dbReference type="EMBL" id="PGCJ01000576">
    <property type="protein sequence ID" value="PLW25938.1"/>
    <property type="molecule type" value="Genomic_DNA"/>
</dbReference>
<dbReference type="AlphaFoldDB" id="A0A2N5TKL2"/>
<evidence type="ECO:0008006" key="4">
    <source>
        <dbReference type="Google" id="ProtNLM"/>
    </source>
</evidence>
<reference evidence="2 3" key="1">
    <citation type="submission" date="2017-11" db="EMBL/GenBank/DDBJ databases">
        <title>De novo assembly and phasing of dikaryotic genomes from two isolates of Puccinia coronata f. sp. avenae, the causal agent of oat crown rust.</title>
        <authorList>
            <person name="Miller M.E."/>
            <person name="Zhang Y."/>
            <person name="Omidvar V."/>
            <person name="Sperschneider J."/>
            <person name="Schwessinger B."/>
            <person name="Raley C."/>
            <person name="Palmer J.M."/>
            <person name="Garnica D."/>
            <person name="Upadhyaya N."/>
            <person name="Rathjen J."/>
            <person name="Taylor J.M."/>
            <person name="Park R.F."/>
            <person name="Dodds P.N."/>
            <person name="Hirsch C.D."/>
            <person name="Kianian S.F."/>
            <person name="Figueroa M."/>
        </authorList>
    </citation>
    <scope>NUCLEOTIDE SEQUENCE [LARGE SCALE GENOMIC DNA]</scope>
    <source>
        <strain evidence="2">12NC29</strain>
    </source>
</reference>
<feature type="signal peptide" evidence="1">
    <location>
        <begin position="1"/>
        <end position="20"/>
    </location>
</feature>
<proteinExistence type="predicted"/>
<accession>A0A2N5TKL2</accession>
<gene>
    <name evidence="2" type="ORF">PCANC_24897</name>
</gene>
<evidence type="ECO:0000313" key="3">
    <source>
        <dbReference type="Proteomes" id="UP000235388"/>
    </source>
</evidence>
<sequence length="146" mass="15987">MISALIILITLASVPTAVKAESQQRCAIMYLDKSDGGETNQASCTNTDYVTYGCAFDSCHGGVSRDTAKTSPISDFAFTNCRAYDGHGQLTGKADKTVYPYKFHVDRAKHTLDVWGDEVQYSLQTHHYNCNGNKARPYCDRCGPGS</sequence>
<feature type="chain" id="PRO_5014704537" description="Cyanovirin-N domain-containing protein" evidence="1">
    <location>
        <begin position="21"/>
        <end position="146"/>
    </location>
</feature>
<comment type="caution">
    <text evidence="2">The sequence shown here is derived from an EMBL/GenBank/DDBJ whole genome shotgun (WGS) entry which is preliminary data.</text>
</comment>
<evidence type="ECO:0000313" key="2">
    <source>
        <dbReference type="EMBL" id="PLW25938.1"/>
    </source>
</evidence>
<keyword evidence="1" id="KW-0732">Signal</keyword>